<protein>
    <submittedName>
        <fullName evidence="1">Uncharacterized protein</fullName>
    </submittedName>
</protein>
<dbReference type="Proteomes" id="UP000006053">
    <property type="component" value="Chromosome"/>
</dbReference>
<sequence length="86" mass="10346">MKVIMQPIEMMAHFNEYGFPRPVKFKARFEDIPFVIVIDKIILKSEEKIAGNPIIIFRCQSIINGFLKMYELKYELHTCEWFLYKI</sequence>
<evidence type="ECO:0000313" key="2">
    <source>
        <dbReference type="Proteomes" id="UP000006053"/>
    </source>
</evidence>
<dbReference type="KEGG" id="ddh:Desde_1121"/>
<dbReference type="EMBL" id="CP003348">
    <property type="protein sequence ID" value="AFL99552.1"/>
    <property type="molecule type" value="Genomic_DNA"/>
</dbReference>
<gene>
    <name evidence="1" type="ordered locus">Desde_1121</name>
</gene>
<dbReference type="RefSeq" id="WP_014793044.1">
    <property type="nucleotide sequence ID" value="NC_018017.1"/>
</dbReference>
<accession>I4A6G8</accession>
<name>I4A6G8_DESDJ</name>
<organism evidence="1 2">
    <name type="scientific">Desulfitobacterium dehalogenans (strain ATCC 51507 / DSM 9161 / JW/IU-DC1)</name>
    <dbReference type="NCBI Taxonomy" id="756499"/>
    <lineage>
        <taxon>Bacteria</taxon>
        <taxon>Bacillati</taxon>
        <taxon>Bacillota</taxon>
        <taxon>Clostridia</taxon>
        <taxon>Eubacteriales</taxon>
        <taxon>Desulfitobacteriaceae</taxon>
        <taxon>Desulfitobacterium</taxon>
    </lineage>
</organism>
<keyword evidence="2" id="KW-1185">Reference proteome</keyword>
<reference evidence="2" key="1">
    <citation type="submission" date="2012-06" db="EMBL/GenBank/DDBJ databases">
        <title>Complete sequence of Desulfitobacterium dehalogenans ATCC 51507.</title>
        <authorList>
            <person name="Lucas S."/>
            <person name="Han J."/>
            <person name="Lapidus A."/>
            <person name="Cheng J.-F."/>
            <person name="Goodwin L."/>
            <person name="Pitluck S."/>
            <person name="Peters L."/>
            <person name="Ovchinnikova G."/>
            <person name="Teshima H."/>
            <person name="Detter J.C."/>
            <person name="Han C."/>
            <person name="Tapia R."/>
            <person name="Land M."/>
            <person name="Hauser L."/>
            <person name="Kyrpides N."/>
            <person name="Ivanova N."/>
            <person name="Pagani I."/>
            <person name="Kruse T."/>
            <person name="de Vos W.M."/>
            <person name="Smidt H."/>
            <person name="Woyke T."/>
        </authorList>
    </citation>
    <scope>NUCLEOTIDE SEQUENCE [LARGE SCALE GENOMIC DNA]</scope>
    <source>
        <strain evidence="2">ATCC 51507 / DSM 9161 / JW/IU-DC1</strain>
    </source>
</reference>
<dbReference type="OrthoDB" id="1707431at2"/>
<evidence type="ECO:0000313" key="1">
    <source>
        <dbReference type="EMBL" id="AFL99552.1"/>
    </source>
</evidence>
<proteinExistence type="predicted"/>
<dbReference type="eggNOG" id="ENOG5032Y4P">
    <property type="taxonomic scope" value="Bacteria"/>
</dbReference>
<reference evidence="1 2" key="2">
    <citation type="journal article" date="2015" name="J. Bacteriol.">
        <title>Genomic, proteomic, and biochemical analysis of the organohalide respiratory pathway in Desulfitobacterium dehalogenans.</title>
        <authorList>
            <person name="Kruse T."/>
            <person name="van de Pas B.A."/>
            <person name="Atteia A."/>
            <person name="Krab K."/>
            <person name="Hagen W.R."/>
            <person name="Goodwin L."/>
            <person name="Chain P."/>
            <person name="Boeren S."/>
            <person name="Maphosa F."/>
            <person name="Schraa G."/>
            <person name="de Vos W.M."/>
            <person name="van der Oost J."/>
            <person name="Smidt H."/>
            <person name="Stams A.J."/>
        </authorList>
    </citation>
    <scope>NUCLEOTIDE SEQUENCE [LARGE SCALE GENOMIC DNA]</scope>
    <source>
        <strain evidence="2">ATCC 51507 / DSM 9161 / JW/IU-DC1</strain>
    </source>
</reference>
<dbReference type="HOGENOM" id="CLU_173877_0_0_9"/>
<dbReference type="AlphaFoldDB" id="I4A6G8"/>
<dbReference type="STRING" id="756499.Desde_1121"/>